<dbReference type="PANTHER" id="PTHR46527:SF1">
    <property type="entry name" value="NUCLEOPORIN NUP42"/>
    <property type="match status" value="1"/>
</dbReference>
<feature type="compositionally biased region" description="Low complexity" evidence="7">
    <location>
        <begin position="85"/>
        <end position="98"/>
    </location>
</feature>
<feature type="compositionally biased region" description="Polar residues" evidence="7">
    <location>
        <begin position="183"/>
        <end position="199"/>
    </location>
</feature>
<evidence type="ECO:0000313" key="9">
    <source>
        <dbReference type="EMBL" id="THU52770.1"/>
    </source>
</evidence>
<comment type="subcellular location">
    <subcellularLocation>
        <location evidence="1">Nucleus</location>
    </subcellularLocation>
</comment>
<evidence type="ECO:0000313" key="10">
    <source>
        <dbReference type="Proteomes" id="UP000317650"/>
    </source>
</evidence>
<dbReference type="EMBL" id="PYDT01000008">
    <property type="protein sequence ID" value="THU52770.1"/>
    <property type="molecule type" value="Genomic_DNA"/>
</dbReference>
<dbReference type="InterPro" id="IPR051767">
    <property type="entry name" value="Nucleoporin_NUP42"/>
</dbReference>
<dbReference type="Pfam" id="PF00642">
    <property type="entry name" value="zf-CCCH"/>
    <property type="match status" value="1"/>
</dbReference>
<evidence type="ECO:0000256" key="5">
    <source>
        <dbReference type="ARBA" id="ARBA00023242"/>
    </source>
</evidence>
<gene>
    <name evidence="9" type="ORF">C4D60_Mb10t07430</name>
</gene>
<evidence type="ECO:0000256" key="3">
    <source>
        <dbReference type="ARBA" id="ARBA00022771"/>
    </source>
</evidence>
<dbReference type="SMART" id="SM00356">
    <property type="entry name" value="ZnF_C3H1"/>
    <property type="match status" value="1"/>
</dbReference>
<keyword evidence="5" id="KW-0539">Nucleus</keyword>
<feature type="domain" description="C3H1-type" evidence="8">
    <location>
        <begin position="2"/>
        <end position="29"/>
    </location>
</feature>
<dbReference type="SUPFAM" id="SSF90229">
    <property type="entry name" value="CCCH zinc finger"/>
    <property type="match status" value="1"/>
</dbReference>
<name>A0A4S8IVA8_MUSBA</name>
<dbReference type="Proteomes" id="UP000317650">
    <property type="component" value="Chromosome 10"/>
</dbReference>
<evidence type="ECO:0000256" key="6">
    <source>
        <dbReference type="PROSITE-ProRule" id="PRU00723"/>
    </source>
</evidence>
<keyword evidence="10" id="KW-1185">Reference proteome</keyword>
<accession>A0A4S8IVA8</accession>
<reference evidence="9 10" key="1">
    <citation type="journal article" date="2019" name="Nat. Plants">
        <title>Genome sequencing of Musa balbisiana reveals subgenome evolution and function divergence in polyploid bananas.</title>
        <authorList>
            <person name="Yao X."/>
        </authorList>
    </citation>
    <scope>NUCLEOTIDE SEQUENCE [LARGE SCALE GENOMIC DNA]</scope>
    <source>
        <strain evidence="10">cv. DH-PKW</strain>
        <tissue evidence="9">Leaves</tissue>
    </source>
</reference>
<dbReference type="Gene3D" id="4.10.1000.10">
    <property type="entry name" value="Zinc finger, CCCH-type"/>
    <property type="match status" value="1"/>
</dbReference>
<evidence type="ECO:0000256" key="2">
    <source>
        <dbReference type="ARBA" id="ARBA00022723"/>
    </source>
</evidence>
<keyword evidence="2 6" id="KW-0479">Metal-binding</keyword>
<feature type="region of interest" description="Disordered" evidence="7">
    <location>
        <begin position="175"/>
        <end position="199"/>
    </location>
</feature>
<dbReference type="InterPro" id="IPR000571">
    <property type="entry name" value="Znf_CCCH"/>
</dbReference>
<dbReference type="GO" id="GO:0008270">
    <property type="term" value="F:zinc ion binding"/>
    <property type="evidence" value="ECO:0007669"/>
    <property type="project" value="UniProtKB-KW"/>
</dbReference>
<dbReference type="PANTHER" id="PTHR46527">
    <property type="entry name" value="NUCLEOPORIN-LIKE PROTEIN 2"/>
    <property type="match status" value="1"/>
</dbReference>
<evidence type="ECO:0000259" key="8">
    <source>
        <dbReference type="PROSITE" id="PS50103"/>
    </source>
</evidence>
<evidence type="ECO:0000256" key="4">
    <source>
        <dbReference type="ARBA" id="ARBA00022833"/>
    </source>
</evidence>
<keyword evidence="4 6" id="KW-0862">Zinc</keyword>
<sequence length="278" mass="30995">MNRRKELCRNFQRGSCQYGDRCKFLHVTQQQSKPNPFGFGTATKANPFDLGYKTIHNHKTYTFESFIKFWCSTQNPAKPFDNKWTRSSSLTPTNTNSLQHTEAQPQAPAHKCTDPESCKRQIVEDYKNEAPLWKLTCYGHRKKTNPPGTPNGTGFVQPSPFQNVSQNSVGFGVKFGAPGGFGQQPTQPSGNTPSPSLSTFNIGVKSPGSPFPMASQQFGGMNNQQPNLLTGFNVSSVTVQQAAIMDEQQEDGPDDSIWLKEEWKIGEIPERPPPERFC</sequence>
<dbReference type="STRING" id="52838.A0A4S8IVA8"/>
<feature type="zinc finger region" description="C3H1-type" evidence="6">
    <location>
        <begin position="2"/>
        <end position="29"/>
    </location>
</feature>
<keyword evidence="3 6" id="KW-0863">Zinc-finger</keyword>
<feature type="region of interest" description="Disordered" evidence="7">
    <location>
        <begin position="81"/>
        <end position="115"/>
    </location>
</feature>
<evidence type="ECO:0000256" key="1">
    <source>
        <dbReference type="ARBA" id="ARBA00004123"/>
    </source>
</evidence>
<dbReference type="AlphaFoldDB" id="A0A4S8IVA8"/>
<dbReference type="GO" id="GO:0005634">
    <property type="term" value="C:nucleus"/>
    <property type="evidence" value="ECO:0007669"/>
    <property type="project" value="UniProtKB-SubCell"/>
</dbReference>
<protein>
    <recommendedName>
        <fullName evidence="8">C3H1-type domain-containing protein</fullName>
    </recommendedName>
</protein>
<dbReference type="InterPro" id="IPR036855">
    <property type="entry name" value="Znf_CCCH_sf"/>
</dbReference>
<evidence type="ECO:0000256" key="7">
    <source>
        <dbReference type="SAM" id="MobiDB-lite"/>
    </source>
</evidence>
<organism evidence="9 10">
    <name type="scientific">Musa balbisiana</name>
    <name type="common">Banana</name>
    <dbReference type="NCBI Taxonomy" id="52838"/>
    <lineage>
        <taxon>Eukaryota</taxon>
        <taxon>Viridiplantae</taxon>
        <taxon>Streptophyta</taxon>
        <taxon>Embryophyta</taxon>
        <taxon>Tracheophyta</taxon>
        <taxon>Spermatophyta</taxon>
        <taxon>Magnoliopsida</taxon>
        <taxon>Liliopsida</taxon>
        <taxon>Zingiberales</taxon>
        <taxon>Musaceae</taxon>
        <taxon>Musa</taxon>
    </lineage>
</organism>
<comment type="caution">
    <text evidence="9">The sequence shown here is derived from an EMBL/GenBank/DDBJ whole genome shotgun (WGS) entry which is preliminary data.</text>
</comment>
<proteinExistence type="predicted"/>
<dbReference type="PROSITE" id="PS50103">
    <property type="entry name" value="ZF_C3H1"/>
    <property type="match status" value="1"/>
</dbReference>